<sequence length="479" mass="52185">MQATHGSRLINSNPAQFLLRQAVKHRPSEPMATPVVSVTDVSYVAAPASALPPEPVIKLNAMEAQWVVVPLLQHLLLFEGDDLPPFDAVLRSLRSSLAATLATHAPLAGKLHYLADTGDVAICRSTGGRGVRFVAAECDADVRRLAGDEDHDVLTFERLVPELDMTLLPAPVLAVQATRLAGGGVALGVSVHHGVADGRALWRFVEAWAAACRGDTPPAPPVFDRSRVRMPGGEELARSILRKYAPDLPRASMPAIMQEDRLRFTRRTFTLDAQHMEQLKQRIVRLGEAHSAQLSRSPSSFVAVVALAWTCFVRGRGFAADEDVFLFFFADARDRLDPPAGADYFGACLSGCLARLPARELHGEGALAAAASAVQRAVQEMVEDPLGCWPGWEFFRMAGDPTVRPERLMNVSGSPGFRAYEVADFGWGRPRRTEPIRMNHDGQLALVRGRDGDGVQASVSMLRRKHVDAFKSEFLKLLG</sequence>
<dbReference type="Gramene" id="Zm00001eb069110_T001">
    <property type="protein sequence ID" value="Zm00001eb069110_P001"/>
    <property type="gene ID" value="Zm00001eb069110"/>
</dbReference>
<dbReference type="ExpressionAtlas" id="A0A1D6DWZ6">
    <property type="expression patterns" value="baseline and differential"/>
</dbReference>
<evidence type="ECO:0000313" key="3">
    <source>
        <dbReference type="EMBL" id="ONM13192.1"/>
    </source>
</evidence>
<dbReference type="OMA" id="ICCRTAG"/>
<dbReference type="EMBL" id="CM007648">
    <property type="protein sequence ID" value="ONM13192.1"/>
    <property type="molecule type" value="Genomic_DNA"/>
</dbReference>
<dbReference type="SMR" id="A0A1D6DWZ6"/>
<evidence type="ECO:0007829" key="6">
    <source>
        <dbReference type="PeptideAtlas" id="A0A1D6DWZ6"/>
    </source>
</evidence>
<dbReference type="AlphaFoldDB" id="A0A1D6DWZ6"/>
<dbReference type="InterPro" id="IPR051504">
    <property type="entry name" value="Plant_metabolite_acyltrans"/>
</dbReference>
<dbReference type="EnsemblPlants" id="Zm00001eb069110_T001">
    <property type="protein sequence ID" value="Zm00001eb069110_P001"/>
    <property type="gene ID" value="Zm00001eb069110"/>
</dbReference>
<keyword evidence="5" id="KW-1185">Reference proteome</keyword>
<accession>A0A1D6DWZ6</accession>
<dbReference type="RefSeq" id="NP_001147723.2">
    <property type="nucleotide sequence ID" value="NM_001154251.2"/>
</dbReference>
<dbReference type="InterPro" id="IPR023213">
    <property type="entry name" value="CAT-like_dom_sf"/>
</dbReference>
<dbReference type="eggNOG" id="ENOG502QVMC">
    <property type="taxonomic scope" value="Eukaryota"/>
</dbReference>
<proteinExistence type="evidence at protein level"/>
<dbReference type="Pfam" id="PF02458">
    <property type="entry name" value="Transferase"/>
    <property type="match status" value="1"/>
</dbReference>
<evidence type="ECO:0000256" key="2">
    <source>
        <dbReference type="ARBA" id="ARBA00023315"/>
    </source>
</evidence>
<organism evidence="3">
    <name type="scientific">Zea mays</name>
    <name type="common">Maize</name>
    <dbReference type="NCBI Taxonomy" id="4577"/>
    <lineage>
        <taxon>Eukaryota</taxon>
        <taxon>Viridiplantae</taxon>
        <taxon>Streptophyta</taxon>
        <taxon>Embryophyta</taxon>
        <taxon>Tracheophyta</taxon>
        <taxon>Spermatophyta</taxon>
        <taxon>Magnoliopsida</taxon>
        <taxon>Liliopsida</taxon>
        <taxon>Poales</taxon>
        <taxon>Poaceae</taxon>
        <taxon>PACMAD clade</taxon>
        <taxon>Panicoideae</taxon>
        <taxon>Andropogonodae</taxon>
        <taxon>Andropogoneae</taxon>
        <taxon>Tripsacinae</taxon>
        <taxon>Zea</taxon>
    </lineage>
</organism>
<evidence type="ECO:0000256" key="1">
    <source>
        <dbReference type="ARBA" id="ARBA00022679"/>
    </source>
</evidence>
<dbReference type="SUPFAM" id="SSF52777">
    <property type="entry name" value="CoA-dependent acyltransferases"/>
    <property type="match status" value="2"/>
</dbReference>
<reference evidence="4" key="2">
    <citation type="submission" date="2019-07" db="EMBL/GenBank/DDBJ databases">
        <authorList>
            <person name="Seetharam A."/>
            <person name="Woodhouse M."/>
            <person name="Cannon E."/>
        </authorList>
    </citation>
    <scope>NUCLEOTIDE SEQUENCE [LARGE SCALE GENOMIC DNA]</scope>
    <source>
        <strain evidence="4">cv. B73</strain>
    </source>
</reference>
<dbReference type="OrthoDB" id="667639at2759"/>
<dbReference type="PANTHER" id="PTHR31625">
    <property type="match status" value="1"/>
</dbReference>
<keyword evidence="1 3" id="KW-0808">Transferase</keyword>
<dbReference type="PaxDb" id="4577-GRMZM5G882427_P01"/>
<reference evidence="4" key="3">
    <citation type="submission" date="2021-05" db="UniProtKB">
        <authorList>
            <consortium name="EnsemblPlants"/>
        </authorList>
    </citation>
    <scope>IDENTIFICATION</scope>
    <source>
        <strain evidence="4">cv. B73</strain>
    </source>
</reference>
<gene>
    <name evidence="4" type="primary">LOC100281333</name>
    <name evidence="3" type="ORF">ZEAMMB73_Zm00001d002139</name>
</gene>
<name>A0A1D6DWZ6_MAIZE</name>
<reference evidence="3 5" key="1">
    <citation type="submission" date="2015-12" db="EMBL/GenBank/DDBJ databases">
        <title>Update maize B73 reference genome by single molecule sequencing technologies.</title>
        <authorList>
            <consortium name="Maize Genome Sequencing Project"/>
            <person name="Ware D."/>
        </authorList>
    </citation>
    <scope>NUCLEOTIDE SEQUENCE [LARGE SCALE GENOMIC DNA]</scope>
    <source>
        <strain evidence="5">cv. B73</strain>
        <tissue evidence="3">Seedling</tissue>
    </source>
</reference>
<evidence type="ECO:0000313" key="5">
    <source>
        <dbReference type="Proteomes" id="UP000007305"/>
    </source>
</evidence>
<keyword evidence="6" id="KW-1267">Proteomics identification</keyword>
<protein>
    <submittedName>
        <fullName evidence="3">Transferase</fullName>
    </submittedName>
</protein>
<evidence type="ECO:0000313" key="4">
    <source>
        <dbReference type="EnsemblPlants" id="Zm00001eb069110_P001"/>
    </source>
</evidence>
<dbReference type="Proteomes" id="UP000007305">
    <property type="component" value="Chromosome 2"/>
</dbReference>
<dbReference type="GO" id="GO:0016747">
    <property type="term" value="F:acyltransferase activity, transferring groups other than amino-acyl groups"/>
    <property type="evidence" value="ECO:0007669"/>
    <property type="project" value="UniProtKB-ARBA"/>
</dbReference>
<dbReference type="GeneID" id="100281333"/>
<dbReference type="Gene3D" id="3.30.559.10">
    <property type="entry name" value="Chloramphenicol acetyltransferase-like domain"/>
    <property type="match status" value="2"/>
</dbReference>
<dbReference type="IntAct" id="A0A1D6DWZ6">
    <property type="interactions" value="1"/>
</dbReference>
<keyword evidence="2" id="KW-0012">Acyltransferase</keyword>